<dbReference type="RefSeq" id="WP_167028024.1">
    <property type="nucleotide sequence ID" value="NZ_CP050177.1"/>
</dbReference>
<keyword evidence="1" id="KW-1133">Transmembrane helix</keyword>
<organism evidence="2 3">
    <name type="scientific">Streptomyces liangshanensis</name>
    <dbReference type="NCBI Taxonomy" id="2717324"/>
    <lineage>
        <taxon>Bacteria</taxon>
        <taxon>Bacillati</taxon>
        <taxon>Actinomycetota</taxon>
        <taxon>Actinomycetes</taxon>
        <taxon>Kitasatosporales</taxon>
        <taxon>Streptomycetaceae</taxon>
        <taxon>Streptomyces</taxon>
    </lineage>
</organism>
<proteinExistence type="predicted"/>
<dbReference type="AlphaFoldDB" id="A0A6G9GXH8"/>
<feature type="transmembrane region" description="Helical" evidence="1">
    <location>
        <begin position="147"/>
        <end position="170"/>
    </location>
</feature>
<evidence type="ECO:0000313" key="2">
    <source>
        <dbReference type="EMBL" id="QIQ02982.1"/>
    </source>
</evidence>
<feature type="transmembrane region" description="Helical" evidence="1">
    <location>
        <begin position="94"/>
        <end position="115"/>
    </location>
</feature>
<sequence length="172" mass="18051">MSEPVRAPEPPGRREEPLQRLLFGGVYGTVLASALAAALDHDTGPDDPGYDAVWIMVAALVSATGHGYAHAIAHRTADEKPVTASTVRSVLTEWPLVAAAVPTGALLLGSFWGWWSENAAIDAALTVNTAALFGWGLWAARTAGRDWWAACRVGAVDVLIGLVIVAANVLTK</sequence>
<dbReference type="EMBL" id="CP050177">
    <property type="protein sequence ID" value="QIQ02982.1"/>
    <property type="molecule type" value="Genomic_DNA"/>
</dbReference>
<dbReference type="KEGG" id="slia:HA039_12155"/>
<keyword evidence="1" id="KW-0812">Transmembrane</keyword>
<keyword evidence="1" id="KW-0472">Membrane</keyword>
<feature type="transmembrane region" description="Helical" evidence="1">
    <location>
        <begin position="52"/>
        <end position="73"/>
    </location>
</feature>
<gene>
    <name evidence="2" type="ORF">HA039_12155</name>
</gene>
<evidence type="ECO:0000313" key="3">
    <source>
        <dbReference type="Proteomes" id="UP000501179"/>
    </source>
</evidence>
<protein>
    <recommendedName>
        <fullName evidence="4">Integral membrane protein</fullName>
    </recommendedName>
</protein>
<keyword evidence="3" id="KW-1185">Reference proteome</keyword>
<accession>A0A6G9GXH8</accession>
<reference evidence="2 3" key="1">
    <citation type="submission" date="2020-03" db="EMBL/GenBank/DDBJ databases">
        <title>A novel species.</title>
        <authorList>
            <person name="Gao J."/>
        </authorList>
    </citation>
    <scope>NUCLEOTIDE SEQUENCE [LARGE SCALE GENOMIC DNA]</scope>
    <source>
        <strain evidence="2 3">QMT-12</strain>
    </source>
</reference>
<dbReference type="Proteomes" id="UP000501179">
    <property type="component" value="Chromosome"/>
</dbReference>
<evidence type="ECO:0008006" key="4">
    <source>
        <dbReference type="Google" id="ProtNLM"/>
    </source>
</evidence>
<name>A0A6G9GXH8_9ACTN</name>
<feature type="transmembrane region" description="Helical" evidence="1">
    <location>
        <begin position="121"/>
        <end position="140"/>
    </location>
</feature>
<evidence type="ECO:0000256" key="1">
    <source>
        <dbReference type="SAM" id="Phobius"/>
    </source>
</evidence>
<feature type="transmembrane region" description="Helical" evidence="1">
    <location>
        <begin position="21"/>
        <end position="40"/>
    </location>
</feature>